<dbReference type="CDD" id="cd00130">
    <property type="entry name" value="PAS"/>
    <property type="match status" value="1"/>
</dbReference>
<feature type="domain" description="HTH luxR-type" evidence="6">
    <location>
        <begin position="1"/>
        <end position="52"/>
    </location>
</feature>
<dbReference type="InterPro" id="IPR035965">
    <property type="entry name" value="PAS-like_dom_sf"/>
</dbReference>
<dbReference type="GO" id="GO:0006355">
    <property type="term" value="P:regulation of DNA-templated transcription"/>
    <property type="evidence" value="ECO:0007669"/>
    <property type="project" value="InterPro"/>
</dbReference>
<dbReference type="Gene3D" id="1.10.10.10">
    <property type="entry name" value="Winged helix-like DNA-binding domain superfamily/Winged helix DNA-binding domain"/>
    <property type="match status" value="1"/>
</dbReference>
<dbReference type="InterPro" id="IPR001610">
    <property type="entry name" value="PAC"/>
</dbReference>
<evidence type="ECO:0000256" key="1">
    <source>
        <dbReference type="ARBA" id="ARBA00000085"/>
    </source>
</evidence>
<dbReference type="AlphaFoldDB" id="A0A068NJE5"/>
<dbReference type="InterPro" id="IPR013656">
    <property type="entry name" value="PAS_4"/>
</dbReference>
<dbReference type="GO" id="GO:0003677">
    <property type="term" value="F:DNA binding"/>
    <property type="evidence" value="ECO:0007669"/>
    <property type="project" value="InterPro"/>
</dbReference>
<evidence type="ECO:0000313" key="9">
    <source>
        <dbReference type="EMBL" id="AIE83547.1"/>
    </source>
</evidence>
<evidence type="ECO:0000259" key="7">
    <source>
        <dbReference type="PROSITE" id="PS50112"/>
    </source>
</evidence>
<dbReference type="Proteomes" id="UP000027982">
    <property type="component" value="Chromosome"/>
</dbReference>
<dbReference type="PROSITE" id="PS50113">
    <property type="entry name" value="PAC"/>
    <property type="match status" value="1"/>
</dbReference>
<evidence type="ECO:0000256" key="2">
    <source>
        <dbReference type="ARBA" id="ARBA00012438"/>
    </source>
</evidence>
<reference evidence="9 10" key="1">
    <citation type="journal article" date="2014" name="PLoS ONE">
        <title>The first complete genome sequence of the class fimbriimonadia in the phylum armatimonadetes.</title>
        <authorList>
            <person name="Hu Z.Y."/>
            <person name="Wang Y.Z."/>
            <person name="Im W.T."/>
            <person name="Wang S.Y."/>
            <person name="Zhao G.P."/>
            <person name="Zheng H.J."/>
            <person name="Quan Z.X."/>
        </authorList>
    </citation>
    <scope>NUCLEOTIDE SEQUENCE [LARGE SCALE GENOMIC DNA]</scope>
    <source>
        <strain evidence="9">Gsoil 348</strain>
    </source>
</reference>
<dbReference type="SUPFAM" id="SSF46894">
    <property type="entry name" value="C-terminal effector domain of the bipartite response regulators"/>
    <property type="match status" value="1"/>
</dbReference>
<dbReference type="Pfam" id="PF08448">
    <property type="entry name" value="PAS_4"/>
    <property type="match status" value="1"/>
</dbReference>
<accession>A0A068NJE5</accession>
<dbReference type="InterPro" id="IPR000700">
    <property type="entry name" value="PAS-assoc_C"/>
</dbReference>
<evidence type="ECO:0000259" key="6">
    <source>
        <dbReference type="PROSITE" id="PS50043"/>
    </source>
</evidence>
<protein>
    <recommendedName>
        <fullName evidence="2">histidine kinase</fullName>
        <ecNumber evidence="2">2.7.13.3</ecNumber>
    </recommendedName>
</protein>
<proteinExistence type="predicted"/>
<dbReference type="SMART" id="SM00421">
    <property type="entry name" value="HTH_LUXR"/>
    <property type="match status" value="1"/>
</dbReference>
<name>A0A068NJE5_FIMGI</name>
<dbReference type="PANTHER" id="PTHR43304:SF1">
    <property type="entry name" value="PAC DOMAIN-CONTAINING PROTEIN"/>
    <property type="match status" value="1"/>
</dbReference>
<dbReference type="PANTHER" id="PTHR43304">
    <property type="entry name" value="PHYTOCHROME-LIKE PROTEIN CPH1"/>
    <property type="match status" value="1"/>
</dbReference>
<dbReference type="InterPro" id="IPR000792">
    <property type="entry name" value="Tscrpt_reg_LuxR_C"/>
</dbReference>
<dbReference type="GO" id="GO:0004673">
    <property type="term" value="F:protein histidine kinase activity"/>
    <property type="evidence" value="ECO:0007669"/>
    <property type="project" value="UniProtKB-EC"/>
</dbReference>
<organism evidence="9 10">
    <name type="scientific">Fimbriimonas ginsengisoli Gsoil 348</name>
    <dbReference type="NCBI Taxonomy" id="661478"/>
    <lineage>
        <taxon>Bacteria</taxon>
        <taxon>Bacillati</taxon>
        <taxon>Armatimonadota</taxon>
        <taxon>Fimbriimonadia</taxon>
        <taxon>Fimbriimonadales</taxon>
        <taxon>Fimbriimonadaceae</taxon>
        <taxon>Fimbriimonas</taxon>
    </lineage>
</organism>
<evidence type="ECO:0000256" key="5">
    <source>
        <dbReference type="ARBA" id="ARBA00022777"/>
    </source>
</evidence>
<dbReference type="SUPFAM" id="SSF55785">
    <property type="entry name" value="PYP-like sensor domain (PAS domain)"/>
    <property type="match status" value="2"/>
</dbReference>
<keyword evidence="5 9" id="KW-0418">Kinase</keyword>
<evidence type="ECO:0000259" key="8">
    <source>
        <dbReference type="PROSITE" id="PS50113"/>
    </source>
</evidence>
<dbReference type="PROSITE" id="PS50112">
    <property type="entry name" value="PAS"/>
    <property type="match status" value="1"/>
</dbReference>
<sequence>MLLLAAEGLTDKEIARHLELSQRTIGTYWERMRLKLGPFSRTQLVARFLRVESADEGSNYRNLFATWEDGVWILSPYGATIYANARVASIFGLTPNEFRETGAHKLLANLVARPVEELLASARNGIQSQEFRFVRPDGATVWLRMSASAVNDPRGRCSAIIFLFSDTTVQRRVVQALESCESTFAFLSEHSSDMIARFDAELTCISINPQFLKGSNHGGGEIVGRPIHELASIFRPVDEWIRNLTAVIQTGEDRSFGSDCAAGEGSTQTYLRQERGSEPNPAGIISITTVAST</sequence>
<comment type="catalytic activity">
    <reaction evidence="1">
        <text>ATP + protein L-histidine = ADP + protein N-phospho-L-histidine.</text>
        <dbReference type="EC" id="2.7.13.3"/>
    </reaction>
</comment>
<dbReference type="STRING" id="661478.OP10G_0179"/>
<feature type="domain" description="PAS" evidence="7">
    <location>
        <begin position="56"/>
        <end position="98"/>
    </location>
</feature>
<dbReference type="KEGG" id="fgi:OP10G_0179"/>
<dbReference type="Gene3D" id="3.30.450.20">
    <property type="entry name" value="PAS domain"/>
    <property type="match status" value="2"/>
</dbReference>
<evidence type="ECO:0000313" key="10">
    <source>
        <dbReference type="Proteomes" id="UP000027982"/>
    </source>
</evidence>
<dbReference type="PROSITE" id="PS50043">
    <property type="entry name" value="HTH_LUXR_2"/>
    <property type="match status" value="1"/>
</dbReference>
<dbReference type="EMBL" id="CP007139">
    <property type="protein sequence ID" value="AIE83547.1"/>
    <property type="molecule type" value="Genomic_DNA"/>
</dbReference>
<gene>
    <name evidence="9" type="ORF">OP10G_0179</name>
</gene>
<dbReference type="NCBIfam" id="TIGR00229">
    <property type="entry name" value="sensory_box"/>
    <property type="match status" value="1"/>
</dbReference>
<evidence type="ECO:0000256" key="3">
    <source>
        <dbReference type="ARBA" id="ARBA00022553"/>
    </source>
</evidence>
<dbReference type="EC" id="2.7.13.3" evidence="2"/>
<evidence type="ECO:0000256" key="4">
    <source>
        <dbReference type="ARBA" id="ARBA00022679"/>
    </source>
</evidence>
<dbReference type="Pfam" id="PF00196">
    <property type="entry name" value="GerE"/>
    <property type="match status" value="1"/>
</dbReference>
<dbReference type="HOGENOM" id="CLU_949129_0_0_0"/>
<keyword evidence="4" id="KW-0808">Transferase</keyword>
<keyword evidence="10" id="KW-1185">Reference proteome</keyword>
<dbReference type="SMART" id="SM00091">
    <property type="entry name" value="PAS"/>
    <property type="match status" value="2"/>
</dbReference>
<dbReference type="InterPro" id="IPR000014">
    <property type="entry name" value="PAS"/>
</dbReference>
<feature type="domain" description="PAC" evidence="8">
    <location>
        <begin position="127"/>
        <end position="179"/>
    </location>
</feature>
<dbReference type="InterPro" id="IPR036388">
    <property type="entry name" value="WH-like_DNA-bd_sf"/>
</dbReference>
<dbReference type="InterPro" id="IPR052162">
    <property type="entry name" value="Sensor_kinase/Photoreceptor"/>
</dbReference>
<keyword evidence="3" id="KW-0597">Phosphoprotein</keyword>
<dbReference type="InterPro" id="IPR016032">
    <property type="entry name" value="Sig_transdc_resp-reg_C-effctor"/>
</dbReference>
<dbReference type="SMART" id="SM00086">
    <property type="entry name" value="PAC"/>
    <property type="match status" value="1"/>
</dbReference>
<dbReference type="eggNOG" id="COG2202">
    <property type="taxonomic scope" value="Bacteria"/>
</dbReference>